<comment type="function">
    <text evidence="7">Functions as a peptidoglycan terminase that cleaves nascent peptidoglycan strands endolytically to terminate their elongation.</text>
</comment>
<dbReference type="KEGG" id="halc:EY643_09505"/>
<keyword evidence="9" id="KW-1185">Reference proteome</keyword>
<proteinExistence type="inferred from homology"/>
<feature type="site" description="Important for catalytic activity" evidence="7">
    <location>
        <position position="217"/>
    </location>
</feature>
<keyword evidence="5 7" id="KW-0456">Lyase</keyword>
<gene>
    <name evidence="7 8" type="primary">mltG</name>
    <name evidence="8" type="ORF">EY643_09505</name>
</gene>
<organism evidence="8 9">
    <name type="scientific">Halioglobus maricola</name>
    <dbReference type="NCBI Taxonomy" id="2601894"/>
    <lineage>
        <taxon>Bacteria</taxon>
        <taxon>Pseudomonadati</taxon>
        <taxon>Pseudomonadota</taxon>
        <taxon>Gammaproteobacteria</taxon>
        <taxon>Cellvibrionales</taxon>
        <taxon>Halieaceae</taxon>
        <taxon>Halioglobus</taxon>
    </lineage>
</organism>
<comment type="similarity">
    <text evidence="7">Belongs to the transglycosylase MltG family.</text>
</comment>
<evidence type="ECO:0000256" key="2">
    <source>
        <dbReference type="ARBA" id="ARBA00022692"/>
    </source>
</evidence>
<dbReference type="GO" id="GO:0009252">
    <property type="term" value="P:peptidoglycan biosynthetic process"/>
    <property type="evidence" value="ECO:0007669"/>
    <property type="project" value="UniProtKB-UniRule"/>
</dbReference>
<dbReference type="PROSITE" id="PS51257">
    <property type="entry name" value="PROKAR_LIPOPROTEIN"/>
    <property type="match status" value="1"/>
</dbReference>
<evidence type="ECO:0000256" key="5">
    <source>
        <dbReference type="ARBA" id="ARBA00023239"/>
    </source>
</evidence>
<dbReference type="GO" id="GO:0008932">
    <property type="term" value="F:lytic endotransglycosylase activity"/>
    <property type="evidence" value="ECO:0007669"/>
    <property type="project" value="UniProtKB-UniRule"/>
</dbReference>
<dbReference type="Pfam" id="PF02618">
    <property type="entry name" value="YceG"/>
    <property type="match status" value="1"/>
</dbReference>
<dbReference type="HAMAP" id="MF_02065">
    <property type="entry name" value="MltG"/>
    <property type="match status" value="1"/>
</dbReference>
<dbReference type="InterPro" id="IPR003770">
    <property type="entry name" value="MLTG-like"/>
</dbReference>
<dbReference type="GO" id="GO:0005886">
    <property type="term" value="C:plasma membrane"/>
    <property type="evidence" value="ECO:0007669"/>
    <property type="project" value="UniProtKB-UniRule"/>
</dbReference>
<keyword evidence="2 7" id="KW-0812">Transmembrane</keyword>
<dbReference type="NCBIfam" id="TIGR00247">
    <property type="entry name" value="endolytic transglycosylase MltG"/>
    <property type="match status" value="1"/>
</dbReference>
<evidence type="ECO:0000313" key="9">
    <source>
        <dbReference type="Proteomes" id="UP000326287"/>
    </source>
</evidence>
<evidence type="ECO:0000313" key="8">
    <source>
        <dbReference type="EMBL" id="QFU75877.1"/>
    </source>
</evidence>
<dbReference type="Proteomes" id="UP000326287">
    <property type="component" value="Chromosome"/>
</dbReference>
<dbReference type="EC" id="4.2.2.29" evidence="7"/>
<dbReference type="FunFam" id="3.30.160.60:FF:000242">
    <property type="entry name" value="Endolytic murein transglycosylase"/>
    <property type="match status" value="1"/>
</dbReference>
<sequence>MAEVLKRLLIVCLLFAACAALVAWQIKTYWEQPLEIPSAGYALEIAPGQTLKSVASQLEQDGVYAHPWLIRLYGRYSGLDQSIKRGEYLVPAGTTPLSLLLLLESGKVVSYQVTLPEGITLGRALEILQAQASLLHELDGVLDHRIAKLTAAFPGSEGLFFPDSYRYEKGDSDWDVLQRAYRAMQDVLASEWQGREENLPYQSPYEALVMASIVERETGVAHERGEIAGVFVRRLNKNMRLQTDPTVIYGLGSDYSGNLRRVHLRDDSNPYNTYRHKGLPPTPIALPGREAIHAALHPLAGKTLYFVARGDGSHYFSETLAEHQQAVRKYQLNRRSDYRSSPGKR</sequence>
<evidence type="ECO:0000256" key="6">
    <source>
        <dbReference type="ARBA" id="ARBA00023316"/>
    </source>
</evidence>
<dbReference type="OrthoDB" id="9814591at2"/>
<name>A0A5P9NJE0_9GAMM</name>
<dbReference type="AlphaFoldDB" id="A0A5P9NJE0"/>
<accession>A0A5P9NJE0</accession>
<dbReference type="CDD" id="cd08010">
    <property type="entry name" value="MltG_like"/>
    <property type="match status" value="1"/>
</dbReference>
<evidence type="ECO:0000256" key="1">
    <source>
        <dbReference type="ARBA" id="ARBA00022475"/>
    </source>
</evidence>
<evidence type="ECO:0000256" key="3">
    <source>
        <dbReference type="ARBA" id="ARBA00022989"/>
    </source>
</evidence>
<evidence type="ECO:0000256" key="4">
    <source>
        <dbReference type="ARBA" id="ARBA00023136"/>
    </source>
</evidence>
<comment type="catalytic activity">
    <reaction evidence="7">
        <text>a peptidoglycan chain = a peptidoglycan chain with N-acetyl-1,6-anhydromuramyl-[peptide] at the reducing end + a peptidoglycan chain with N-acetylglucosamine at the non-reducing end.</text>
        <dbReference type="EC" id="4.2.2.29"/>
    </reaction>
</comment>
<keyword evidence="7" id="KW-0997">Cell inner membrane</keyword>
<dbReference type="GO" id="GO:0071555">
    <property type="term" value="P:cell wall organization"/>
    <property type="evidence" value="ECO:0007669"/>
    <property type="project" value="UniProtKB-KW"/>
</dbReference>
<dbReference type="PANTHER" id="PTHR30518:SF2">
    <property type="entry name" value="ENDOLYTIC MUREIN TRANSGLYCOSYLASE"/>
    <property type="match status" value="1"/>
</dbReference>
<evidence type="ECO:0000256" key="7">
    <source>
        <dbReference type="HAMAP-Rule" id="MF_02065"/>
    </source>
</evidence>
<dbReference type="PANTHER" id="PTHR30518">
    <property type="entry name" value="ENDOLYTIC MUREIN TRANSGLYCOSYLASE"/>
    <property type="match status" value="1"/>
</dbReference>
<keyword evidence="6 7" id="KW-0961">Cell wall biogenesis/degradation</keyword>
<keyword evidence="1 7" id="KW-1003">Cell membrane</keyword>
<dbReference type="EMBL" id="CP036422">
    <property type="protein sequence ID" value="QFU75877.1"/>
    <property type="molecule type" value="Genomic_DNA"/>
</dbReference>
<dbReference type="Gene3D" id="3.30.1490.480">
    <property type="entry name" value="Endolytic murein transglycosylase"/>
    <property type="match status" value="1"/>
</dbReference>
<keyword evidence="4 7" id="KW-0472">Membrane</keyword>
<protein>
    <recommendedName>
        <fullName evidence="7">Endolytic murein transglycosylase</fullName>
        <ecNumber evidence="7">4.2.2.29</ecNumber>
    </recommendedName>
    <alternativeName>
        <fullName evidence="7">Peptidoglycan lytic transglycosylase</fullName>
    </alternativeName>
    <alternativeName>
        <fullName evidence="7">Peptidoglycan polymerization terminase</fullName>
    </alternativeName>
</protein>
<reference evidence="8 9" key="1">
    <citation type="submission" date="2019-02" db="EMBL/GenBank/DDBJ databases">
        <authorList>
            <person name="Li S.-H."/>
        </authorList>
    </citation>
    <scope>NUCLEOTIDE SEQUENCE [LARGE SCALE GENOMIC DNA]</scope>
    <source>
        <strain evidence="8 9">IMCC14385</strain>
    </source>
</reference>
<dbReference type="Gene3D" id="3.30.160.60">
    <property type="entry name" value="Classic Zinc Finger"/>
    <property type="match status" value="1"/>
</dbReference>
<keyword evidence="3 7" id="KW-1133">Transmembrane helix</keyword>